<protein>
    <submittedName>
        <fullName evidence="2">Calcofluor white hypersensitive</fullName>
    </submittedName>
</protein>
<keyword evidence="3" id="KW-1185">Reference proteome</keyword>
<sequence length="134" mass="14058">MSRSRMPLVLGLGAAGGIGYYLYSAGGNAKAAEKKFESDAHRASATVKDKLPGRSPNAEKEFKGYGQEAGAKIDKAWAEADREAGKLKSNAEAYAKDAKSEALRAVDKFDHKVEDGAAKAKSGISGWFGGSSSK</sequence>
<dbReference type="EMBL" id="PXOA01000139">
    <property type="protein sequence ID" value="RFU79759.1"/>
    <property type="molecule type" value="Genomic_DNA"/>
</dbReference>
<proteinExistence type="predicted"/>
<dbReference type="OrthoDB" id="5355126at2759"/>
<comment type="caution">
    <text evidence="2">The sequence shown here is derived from an EMBL/GenBank/DDBJ whole genome shotgun (WGS) entry which is preliminary data.</text>
</comment>
<feature type="region of interest" description="Disordered" evidence="1">
    <location>
        <begin position="39"/>
        <end position="65"/>
    </location>
</feature>
<organism evidence="2 3">
    <name type="scientific">Trichoderma arundinaceum</name>
    <dbReference type="NCBI Taxonomy" id="490622"/>
    <lineage>
        <taxon>Eukaryota</taxon>
        <taxon>Fungi</taxon>
        <taxon>Dikarya</taxon>
        <taxon>Ascomycota</taxon>
        <taxon>Pezizomycotina</taxon>
        <taxon>Sordariomycetes</taxon>
        <taxon>Hypocreomycetidae</taxon>
        <taxon>Hypocreales</taxon>
        <taxon>Hypocreaceae</taxon>
        <taxon>Trichoderma</taxon>
    </lineage>
</organism>
<reference evidence="2 3" key="1">
    <citation type="journal article" date="2018" name="PLoS Pathog.">
        <title>Evolution of structural diversity of trichothecenes, a family of toxins produced by plant pathogenic and entomopathogenic fungi.</title>
        <authorList>
            <person name="Proctor R.H."/>
            <person name="McCormick S.P."/>
            <person name="Kim H.S."/>
            <person name="Cardoza R.E."/>
            <person name="Stanley A.M."/>
            <person name="Lindo L."/>
            <person name="Kelly A."/>
            <person name="Brown D.W."/>
            <person name="Lee T."/>
            <person name="Vaughan M.M."/>
            <person name="Alexander N.J."/>
            <person name="Busman M."/>
            <person name="Gutierrez S."/>
        </authorList>
    </citation>
    <scope>NUCLEOTIDE SEQUENCE [LARGE SCALE GENOMIC DNA]</scope>
    <source>
        <strain evidence="2 3">IBT 40837</strain>
    </source>
</reference>
<name>A0A395NUJ3_TRIAR</name>
<evidence type="ECO:0000256" key="1">
    <source>
        <dbReference type="SAM" id="MobiDB-lite"/>
    </source>
</evidence>
<dbReference type="Proteomes" id="UP000266272">
    <property type="component" value="Unassembled WGS sequence"/>
</dbReference>
<dbReference type="AlphaFoldDB" id="A0A395NUJ3"/>
<feature type="compositionally biased region" description="Basic and acidic residues" evidence="1">
    <location>
        <begin position="39"/>
        <end position="63"/>
    </location>
</feature>
<evidence type="ECO:0000313" key="2">
    <source>
        <dbReference type="EMBL" id="RFU79759.1"/>
    </source>
</evidence>
<accession>A0A395NUJ3</accession>
<gene>
    <name evidence="2" type="ORF">TARUN_2440</name>
</gene>
<evidence type="ECO:0000313" key="3">
    <source>
        <dbReference type="Proteomes" id="UP000266272"/>
    </source>
</evidence>